<evidence type="ECO:0000256" key="1">
    <source>
        <dbReference type="SAM" id="MobiDB-lite"/>
    </source>
</evidence>
<evidence type="ECO:0000313" key="4">
    <source>
        <dbReference type="Proteomes" id="UP000032180"/>
    </source>
</evidence>
<reference evidence="3 4" key="1">
    <citation type="submission" date="2012-08" db="EMBL/GenBank/DDBJ databases">
        <title>Oryza genome evolution.</title>
        <authorList>
            <person name="Wing R.A."/>
        </authorList>
    </citation>
    <scope>NUCLEOTIDE SEQUENCE</scope>
</reference>
<dbReference type="Gramene" id="LPERR05G13920.1">
    <property type="protein sequence ID" value="LPERR05G13920.1"/>
    <property type="gene ID" value="LPERR05G13920"/>
</dbReference>
<evidence type="ECO:0000313" key="3">
    <source>
        <dbReference type="EnsemblPlants" id="LPERR05G13920.1"/>
    </source>
</evidence>
<reference evidence="3" key="3">
    <citation type="submission" date="2015-04" db="UniProtKB">
        <authorList>
            <consortium name="EnsemblPlants"/>
        </authorList>
    </citation>
    <scope>IDENTIFICATION</scope>
</reference>
<name>A0A0D9WGW1_9ORYZ</name>
<feature type="region of interest" description="Disordered" evidence="1">
    <location>
        <begin position="57"/>
        <end position="88"/>
    </location>
</feature>
<protein>
    <submittedName>
        <fullName evidence="3">Uncharacterized protein</fullName>
    </submittedName>
</protein>
<feature type="signal peptide" evidence="2">
    <location>
        <begin position="1"/>
        <end position="24"/>
    </location>
</feature>
<dbReference type="Proteomes" id="UP000032180">
    <property type="component" value="Chromosome 5"/>
</dbReference>
<keyword evidence="4" id="KW-1185">Reference proteome</keyword>
<feature type="chain" id="PRO_5002349127" evidence="2">
    <location>
        <begin position="25"/>
        <end position="105"/>
    </location>
</feature>
<keyword evidence="2" id="KW-0732">Signal</keyword>
<dbReference type="EnsemblPlants" id="LPERR05G13920.1">
    <property type="protein sequence ID" value="LPERR05G13920.1"/>
    <property type="gene ID" value="LPERR05G13920"/>
</dbReference>
<organism evidence="3 4">
    <name type="scientific">Leersia perrieri</name>
    <dbReference type="NCBI Taxonomy" id="77586"/>
    <lineage>
        <taxon>Eukaryota</taxon>
        <taxon>Viridiplantae</taxon>
        <taxon>Streptophyta</taxon>
        <taxon>Embryophyta</taxon>
        <taxon>Tracheophyta</taxon>
        <taxon>Spermatophyta</taxon>
        <taxon>Magnoliopsida</taxon>
        <taxon>Liliopsida</taxon>
        <taxon>Poales</taxon>
        <taxon>Poaceae</taxon>
        <taxon>BOP clade</taxon>
        <taxon>Oryzoideae</taxon>
        <taxon>Oryzeae</taxon>
        <taxon>Oryzinae</taxon>
        <taxon>Leersia</taxon>
    </lineage>
</organism>
<dbReference type="HOGENOM" id="CLU_2125014_0_0_1"/>
<reference evidence="4" key="2">
    <citation type="submission" date="2013-12" db="EMBL/GenBank/DDBJ databases">
        <authorList>
            <person name="Yu Y."/>
            <person name="Lee S."/>
            <person name="de Baynast K."/>
            <person name="Wissotski M."/>
            <person name="Liu L."/>
            <person name="Talag J."/>
            <person name="Goicoechea J."/>
            <person name="Angelova A."/>
            <person name="Jetty R."/>
            <person name="Kudrna D."/>
            <person name="Golser W."/>
            <person name="Rivera L."/>
            <person name="Zhang J."/>
            <person name="Wing R."/>
        </authorList>
    </citation>
    <scope>NUCLEOTIDE SEQUENCE</scope>
</reference>
<dbReference type="AlphaFoldDB" id="A0A0D9WGW1"/>
<accession>A0A0D9WGW1</accession>
<sequence length="105" mass="10804">MGHFTVTAALFILAAMAAIAVAQAGRALDERIWKPVGTRVVNPGNWPYDLDSLQLGDPDFSGAGGPAASASAGDDNVAESSGGSARERFGDLGINVYEKIPLFGP</sequence>
<evidence type="ECO:0000256" key="2">
    <source>
        <dbReference type="SAM" id="SignalP"/>
    </source>
</evidence>
<proteinExistence type="predicted"/>
<feature type="compositionally biased region" description="Low complexity" evidence="1">
    <location>
        <begin position="57"/>
        <end position="75"/>
    </location>
</feature>